<evidence type="ECO:0000256" key="1">
    <source>
        <dbReference type="SAM" id="MobiDB-lite"/>
    </source>
</evidence>
<protein>
    <submittedName>
        <fullName evidence="2">Uncharacterized protein</fullName>
    </submittedName>
</protein>
<keyword evidence="3" id="KW-1185">Reference proteome</keyword>
<feature type="region of interest" description="Disordered" evidence="1">
    <location>
        <begin position="71"/>
        <end position="94"/>
    </location>
</feature>
<accession>A0AAV4RAH6</accession>
<dbReference type="Proteomes" id="UP001054945">
    <property type="component" value="Unassembled WGS sequence"/>
</dbReference>
<dbReference type="EMBL" id="BPLR01007629">
    <property type="protein sequence ID" value="GIY18475.1"/>
    <property type="molecule type" value="Genomic_DNA"/>
</dbReference>
<dbReference type="AlphaFoldDB" id="A0AAV4RAH6"/>
<sequence length="125" mass="14260">MAYEINTALMLQQMLEVCAVRRHACLIPTRAWIAEYGRTHRDFIDYSTNADSCHEIPFRFHKIVISDSFEGSQQKQKSRLDKSCEHGGPITGPPPPIHRCRSDLFKCLRTALSKLLLSHVAPHIC</sequence>
<gene>
    <name evidence="2" type="ORF">CEXT_414721</name>
</gene>
<proteinExistence type="predicted"/>
<comment type="caution">
    <text evidence="2">The sequence shown here is derived from an EMBL/GenBank/DDBJ whole genome shotgun (WGS) entry which is preliminary data.</text>
</comment>
<evidence type="ECO:0000313" key="2">
    <source>
        <dbReference type="EMBL" id="GIY18475.1"/>
    </source>
</evidence>
<name>A0AAV4RAH6_CAEEX</name>
<evidence type="ECO:0000313" key="3">
    <source>
        <dbReference type="Proteomes" id="UP001054945"/>
    </source>
</evidence>
<reference evidence="2 3" key="1">
    <citation type="submission" date="2021-06" db="EMBL/GenBank/DDBJ databases">
        <title>Caerostris extrusa draft genome.</title>
        <authorList>
            <person name="Kono N."/>
            <person name="Arakawa K."/>
        </authorList>
    </citation>
    <scope>NUCLEOTIDE SEQUENCE [LARGE SCALE GENOMIC DNA]</scope>
</reference>
<organism evidence="2 3">
    <name type="scientific">Caerostris extrusa</name>
    <name type="common">Bark spider</name>
    <name type="synonym">Caerostris bankana</name>
    <dbReference type="NCBI Taxonomy" id="172846"/>
    <lineage>
        <taxon>Eukaryota</taxon>
        <taxon>Metazoa</taxon>
        <taxon>Ecdysozoa</taxon>
        <taxon>Arthropoda</taxon>
        <taxon>Chelicerata</taxon>
        <taxon>Arachnida</taxon>
        <taxon>Araneae</taxon>
        <taxon>Araneomorphae</taxon>
        <taxon>Entelegynae</taxon>
        <taxon>Araneoidea</taxon>
        <taxon>Araneidae</taxon>
        <taxon>Caerostris</taxon>
    </lineage>
</organism>